<dbReference type="CDD" id="cd19769">
    <property type="entry name" value="Bbox2_TRIM16-like"/>
    <property type="match status" value="1"/>
</dbReference>
<evidence type="ECO:0000256" key="1">
    <source>
        <dbReference type="ARBA" id="ARBA00022723"/>
    </source>
</evidence>
<dbReference type="GO" id="GO:0008270">
    <property type="term" value="F:zinc ion binding"/>
    <property type="evidence" value="ECO:0007669"/>
    <property type="project" value="UniProtKB-KW"/>
</dbReference>
<dbReference type="PANTHER" id="PTHR25465:SF14">
    <property type="entry name" value="E3 UBIQUITIN-PROTEIN LIGASE TRIM65"/>
    <property type="match status" value="1"/>
</dbReference>
<proteinExistence type="predicted"/>
<dbReference type="Gene3D" id="2.60.120.920">
    <property type="match status" value="1"/>
</dbReference>
<feature type="chain" id="PRO_5031426149" evidence="6">
    <location>
        <begin position="21"/>
        <end position="461"/>
    </location>
</feature>
<feature type="domain" description="B box-type" evidence="7">
    <location>
        <begin position="42"/>
        <end position="81"/>
    </location>
</feature>
<name>A0A7N8XVW0_9TELE</name>
<feature type="domain" description="B30.2/SPRY" evidence="8">
    <location>
        <begin position="259"/>
        <end position="458"/>
    </location>
</feature>
<dbReference type="PANTHER" id="PTHR25465">
    <property type="entry name" value="B-BOX DOMAIN CONTAINING"/>
    <property type="match status" value="1"/>
</dbReference>
<dbReference type="SUPFAM" id="SSF57845">
    <property type="entry name" value="B-box zinc-binding domain"/>
    <property type="match status" value="1"/>
</dbReference>
<keyword evidence="6" id="KW-0732">Signal</keyword>
<dbReference type="SMART" id="SM00589">
    <property type="entry name" value="PRY"/>
    <property type="match status" value="1"/>
</dbReference>
<feature type="signal peptide" evidence="6">
    <location>
        <begin position="1"/>
        <end position="20"/>
    </location>
</feature>
<dbReference type="SUPFAM" id="SSF49899">
    <property type="entry name" value="Concanavalin A-like lectins/glucanases"/>
    <property type="match status" value="1"/>
</dbReference>
<dbReference type="InterPro" id="IPR001870">
    <property type="entry name" value="B30.2/SPRY"/>
</dbReference>
<dbReference type="InterPro" id="IPR006574">
    <property type="entry name" value="PRY"/>
</dbReference>
<reference evidence="9" key="2">
    <citation type="submission" date="2025-09" db="UniProtKB">
        <authorList>
            <consortium name="Ensembl"/>
        </authorList>
    </citation>
    <scope>IDENTIFICATION</scope>
</reference>
<evidence type="ECO:0000256" key="6">
    <source>
        <dbReference type="SAM" id="SignalP"/>
    </source>
</evidence>
<evidence type="ECO:0000256" key="2">
    <source>
        <dbReference type="ARBA" id="ARBA00022771"/>
    </source>
</evidence>
<dbReference type="GO" id="GO:0005737">
    <property type="term" value="C:cytoplasm"/>
    <property type="evidence" value="ECO:0007669"/>
    <property type="project" value="UniProtKB-ARBA"/>
</dbReference>
<keyword evidence="2 4" id="KW-0863">Zinc-finger</keyword>
<dbReference type="PROSITE" id="PS50119">
    <property type="entry name" value="ZF_BBOX"/>
    <property type="match status" value="1"/>
</dbReference>
<dbReference type="InParanoid" id="A0A7N8XVW0"/>
<keyword evidence="1" id="KW-0479">Metal-binding</keyword>
<dbReference type="InterPro" id="IPR013320">
    <property type="entry name" value="ConA-like_dom_sf"/>
</dbReference>
<keyword evidence="5" id="KW-0175">Coiled coil</keyword>
<dbReference type="SMART" id="SM00449">
    <property type="entry name" value="SPRY"/>
    <property type="match status" value="1"/>
</dbReference>
<evidence type="ECO:0000259" key="8">
    <source>
        <dbReference type="PROSITE" id="PS50188"/>
    </source>
</evidence>
<dbReference type="SMART" id="SM00336">
    <property type="entry name" value="BBOX"/>
    <property type="match status" value="1"/>
</dbReference>
<dbReference type="InterPro" id="IPR051051">
    <property type="entry name" value="E3_ubiq-ligase_TRIM/RNF"/>
</dbReference>
<sequence>MLPLLLLLLVMVMIMMMTTPHLTHVEDPLLQKHSLIPATVRFRGHICGRHDKLLEIYCRSDQEYLCFLCMAEHKDHDVVSITALKHEKQIQLKRTQQEVTDRMLTSEWKRAKLNDAADSIRDAAWEACDDFERLSAEHVRAYVRSMERKCSDMREKVGEIEKAGLDWTNNHLRQLQCDMLQLRRREDKINQLLLIEDPIQFLKGFQAMGDLPVLTDSHERLDTLTAFVTAQQDKLKNMCKQKKNELFICSEKHVLLKMPMLPEEITSRTKLMTTHGNSRLEIDPNTIAAHLCLSNSNTEISWSDKDQGHPDHAKRFTYFHQALCKQGLKGKHYWEVAWDGGIVELAVSYKSIERKGSGKNCCFGHNHLSWKIICSPSGCTFWHNNLHKGQIPPAHSRRIGVRLDYEAGLLGFYSISDSDRLTLLQQIQTTFSEPLYPGFSVDLGASLAIYATSEPVHINNH</sequence>
<dbReference type="GeneTree" id="ENSGT01150000286931"/>
<dbReference type="Pfam" id="PF25600">
    <property type="entry name" value="TRIM_CC"/>
    <property type="match status" value="1"/>
</dbReference>
<dbReference type="Gene3D" id="3.30.160.60">
    <property type="entry name" value="Classic Zinc Finger"/>
    <property type="match status" value="1"/>
</dbReference>
<reference evidence="9" key="1">
    <citation type="submission" date="2025-08" db="UniProtKB">
        <authorList>
            <consortium name="Ensembl"/>
        </authorList>
    </citation>
    <scope>IDENTIFICATION</scope>
</reference>
<dbReference type="InterPro" id="IPR058030">
    <property type="entry name" value="TRIM8/14/16/25/29/45/65_CC"/>
</dbReference>
<evidence type="ECO:0000256" key="4">
    <source>
        <dbReference type="PROSITE-ProRule" id="PRU00024"/>
    </source>
</evidence>
<organism evidence="9 10">
    <name type="scientific">Mastacembelus armatus</name>
    <name type="common">zig-zag eel</name>
    <dbReference type="NCBI Taxonomy" id="205130"/>
    <lineage>
        <taxon>Eukaryota</taxon>
        <taxon>Metazoa</taxon>
        <taxon>Chordata</taxon>
        <taxon>Craniata</taxon>
        <taxon>Vertebrata</taxon>
        <taxon>Euteleostomi</taxon>
        <taxon>Actinopterygii</taxon>
        <taxon>Neopterygii</taxon>
        <taxon>Teleostei</taxon>
        <taxon>Neoteleostei</taxon>
        <taxon>Acanthomorphata</taxon>
        <taxon>Anabantaria</taxon>
        <taxon>Synbranchiformes</taxon>
        <taxon>Mastacembelidae</taxon>
        <taxon>Mastacembelus</taxon>
    </lineage>
</organism>
<dbReference type="Pfam" id="PF00643">
    <property type="entry name" value="zf-B_box"/>
    <property type="match status" value="1"/>
</dbReference>
<evidence type="ECO:0000313" key="10">
    <source>
        <dbReference type="Proteomes" id="UP000261640"/>
    </source>
</evidence>
<dbReference type="Pfam" id="PF13765">
    <property type="entry name" value="PRY"/>
    <property type="match status" value="1"/>
</dbReference>
<dbReference type="AlphaFoldDB" id="A0A7N8XVW0"/>
<evidence type="ECO:0000259" key="7">
    <source>
        <dbReference type="PROSITE" id="PS50119"/>
    </source>
</evidence>
<accession>A0A7N8XVW0</accession>
<dbReference type="PRINTS" id="PR01407">
    <property type="entry name" value="BUTYPHLNCDUF"/>
</dbReference>
<dbReference type="InterPro" id="IPR043136">
    <property type="entry name" value="B30.2/SPRY_sf"/>
</dbReference>
<dbReference type="InterPro" id="IPR003877">
    <property type="entry name" value="SPRY_dom"/>
</dbReference>
<keyword evidence="3" id="KW-0862">Zinc</keyword>
<evidence type="ECO:0000256" key="3">
    <source>
        <dbReference type="ARBA" id="ARBA00022833"/>
    </source>
</evidence>
<dbReference type="PROSITE" id="PS50188">
    <property type="entry name" value="B302_SPRY"/>
    <property type="match status" value="1"/>
</dbReference>
<protein>
    <submittedName>
        <fullName evidence="9">Tripartite motif-containing protein 16-like</fullName>
    </submittedName>
</protein>
<dbReference type="InterPro" id="IPR003879">
    <property type="entry name" value="Butyrophylin_SPRY"/>
</dbReference>
<evidence type="ECO:0000313" key="9">
    <source>
        <dbReference type="Ensembl" id="ENSMAMP00000056524.1"/>
    </source>
</evidence>
<feature type="coiled-coil region" evidence="5">
    <location>
        <begin position="143"/>
        <end position="192"/>
    </location>
</feature>
<evidence type="ECO:0000256" key="5">
    <source>
        <dbReference type="SAM" id="Coils"/>
    </source>
</evidence>
<dbReference type="Proteomes" id="UP000261640">
    <property type="component" value="Unplaced"/>
</dbReference>
<dbReference type="Ensembl" id="ENSMAMT00000060703.1">
    <property type="protein sequence ID" value="ENSMAMP00000056524.1"/>
    <property type="gene ID" value="ENSMAMG00000026887.1"/>
</dbReference>
<dbReference type="Pfam" id="PF00622">
    <property type="entry name" value="SPRY"/>
    <property type="match status" value="1"/>
</dbReference>
<dbReference type="InterPro" id="IPR000315">
    <property type="entry name" value="Znf_B-box"/>
</dbReference>
<keyword evidence="10" id="KW-1185">Reference proteome</keyword>